<dbReference type="AlphaFoldDB" id="A0A371D9W0"/>
<accession>A0A371D9W0</accession>
<sequence length="228" mass="24544">MRRVAASPAARSLPCTIRASINTPASSPAVSRQTDDDESRLQLVAPILVPPSPRHALYYASTSAAIAAPRVPVKSPPHVSTSQSSRAQNHPAHASHCHGRTHRIGSPSAEVANPRFIANSRPRATHRGGRRSGLGAGVRAPSRRLPHSPVSAVWPCWLSGGRQPSATRASAGCHPETENRAATRVRWLRGAQLTSRLSSRPGPVWPFVLLGQSTLVRFTVYLQRRTSQ</sequence>
<evidence type="ECO:0000313" key="3">
    <source>
        <dbReference type="Proteomes" id="UP000256964"/>
    </source>
</evidence>
<reference evidence="2 3" key="1">
    <citation type="journal article" date="2018" name="Biotechnol. Biofuels">
        <title>Integrative visual omics of the white-rot fungus Polyporus brumalis exposes the biotechnological potential of its oxidative enzymes for delignifying raw plant biomass.</title>
        <authorList>
            <person name="Miyauchi S."/>
            <person name="Rancon A."/>
            <person name="Drula E."/>
            <person name="Hage H."/>
            <person name="Chaduli D."/>
            <person name="Favel A."/>
            <person name="Grisel S."/>
            <person name="Henrissat B."/>
            <person name="Herpoel-Gimbert I."/>
            <person name="Ruiz-Duenas F.J."/>
            <person name="Chevret D."/>
            <person name="Hainaut M."/>
            <person name="Lin J."/>
            <person name="Wang M."/>
            <person name="Pangilinan J."/>
            <person name="Lipzen A."/>
            <person name="Lesage-Meessen L."/>
            <person name="Navarro D."/>
            <person name="Riley R."/>
            <person name="Grigoriev I.V."/>
            <person name="Zhou S."/>
            <person name="Raouche S."/>
            <person name="Rosso M.N."/>
        </authorList>
    </citation>
    <scope>NUCLEOTIDE SEQUENCE [LARGE SCALE GENOMIC DNA]</scope>
    <source>
        <strain evidence="2 3">BRFM 1820</strain>
    </source>
</reference>
<feature type="compositionally biased region" description="Basic residues" evidence="1">
    <location>
        <begin position="93"/>
        <end position="103"/>
    </location>
</feature>
<evidence type="ECO:0000313" key="2">
    <source>
        <dbReference type="EMBL" id="RDX49313.1"/>
    </source>
</evidence>
<dbReference type="EMBL" id="KZ857406">
    <property type="protein sequence ID" value="RDX49313.1"/>
    <property type="molecule type" value="Genomic_DNA"/>
</dbReference>
<protein>
    <submittedName>
        <fullName evidence="2">Uncharacterized protein</fullName>
    </submittedName>
</protein>
<evidence type="ECO:0000256" key="1">
    <source>
        <dbReference type="SAM" id="MobiDB-lite"/>
    </source>
</evidence>
<organism evidence="2 3">
    <name type="scientific">Lentinus brumalis</name>
    <dbReference type="NCBI Taxonomy" id="2498619"/>
    <lineage>
        <taxon>Eukaryota</taxon>
        <taxon>Fungi</taxon>
        <taxon>Dikarya</taxon>
        <taxon>Basidiomycota</taxon>
        <taxon>Agaricomycotina</taxon>
        <taxon>Agaricomycetes</taxon>
        <taxon>Polyporales</taxon>
        <taxon>Polyporaceae</taxon>
        <taxon>Lentinus</taxon>
    </lineage>
</organism>
<gene>
    <name evidence="2" type="ORF">OH76DRAFT_547775</name>
</gene>
<keyword evidence="3" id="KW-1185">Reference proteome</keyword>
<dbReference type="Proteomes" id="UP000256964">
    <property type="component" value="Unassembled WGS sequence"/>
</dbReference>
<name>A0A371D9W0_9APHY</name>
<feature type="region of interest" description="Disordered" evidence="1">
    <location>
        <begin position="72"/>
        <end position="144"/>
    </location>
</feature>
<proteinExistence type="predicted"/>
<feature type="compositionally biased region" description="Polar residues" evidence="1">
    <location>
        <begin position="78"/>
        <end position="88"/>
    </location>
</feature>